<feature type="domain" description="WAP" evidence="10">
    <location>
        <begin position="65"/>
        <end position="107"/>
    </location>
</feature>
<reference evidence="11" key="2">
    <citation type="submission" date="2023-04" db="EMBL/GenBank/DDBJ databases">
        <authorList>
            <person name="Bu L."/>
            <person name="Lu L."/>
            <person name="Laidemitt M.R."/>
            <person name="Zhang S.M."/>
            <person name="Mutuku M."/>
            <person name="Mkoji G."/>
            <person name="Steinauer M."/>
            <person name="Loker E.S."/>
        </authorList>
    </citation>
    <scope>NUCLEOTIDE SEQUENCE</scope>
    <source>
        <strain evidence="11">KasaAsao</strain>
        <tissue evidence="11">Whole Snail</tissue>
    </source>
</reference>
<organism evidence="11 12">
    <name type="scientific">Biomphalaria pfeifferi</name>
    <name type="common">Bloodfluke planorb</name>
    <name type="synonym">Freshwater snail</name>
    <dbReference type="NCBI Taxonomy" id="112525"/>
    <lineage>
        <taxon>Eukaryota</taxon>
        <taxon>Metazoa</taxon>
        <taxon>Spiralia</taxon>
        <taxon>Lophotrochozoa</taxon>
        <taxon>Mollusca</taxon>
        <taxon>Gastropoda</taxon>
        <taxon>Heterobranchia</taxon>
        <taxon>Euthyneura</taxon>
        <taxon>Panpulmonata</taxon>
        <taxon>Hygrophila</taxon>
        <taxon>Lymnaeoidea</taxon>
        <taxon>Planorbidae</taxon>
        <taxon>Biomphalaria</taxon>
    </lineage>
</organism>
<accession>A0AAD8FFK5</accession>
<name>A0AAD8FFK5_BIOPF</name>
<evidence type="ECO:0000256" key="4">
    <source>
        <dbReference type="ARBA" id="ARBA00022729"/>
    </source>
</evidence>
<dbReference type="GO" id="GO:0001558">
    <property type="term" value="P:regulation of cell growth"/>
    <property type="evidence" value="ECO:0007669"/>
    <property type="project" value="TreeGrafter"/>
</dbReference>
<dbReference type="InterPro" id="IPR008197">
    <property type="entry name" value="WAP_dom"/>
</dbReference>
<keyword evidence="9" id="KW-0812">Transmembrane</keyword>
<evidence type="ECO:0000256" key="7">
    <source>
        <dbReference type="ARBA" id="ARBA00056452"/>
    </source>
</evidence>
<dbReference type="GO" id="GO:0004867">
    <property type="term" value="F:serine-type endopeptidase inhibitor activity"/>
    <property type="evidence" value="ECO:0007669"/>
    <property type="project" value="UniProtKB-KW"/>
</dbReference>
<dbReference type="Proteomes" id="UP001233172">
    <property type="component" value="Unassembled WGS sequence"/>
</dbReference>
<dbReference type="InterPro" id="IPR036645">
    <property type="entry name" value="Elafin-like_sf"/>
</dbReference>
<sequence>MISRRHDQQCCFIIVTVGMITPFVFTAPSHYLQSSHQRETWLSDKVFYDLEENQENSESSDSSELCPPVPKQLGDDSCAVASCRSDTECADRQLKCCYNGCVFTCLAQVKPAPHFDWIVEPVRQLQFGQSWLVPGPDEDSNIVLCSTTPPDDDSDPLICPHGYTCIVDDVAASAEQEELPDQGHCVKIADDVTVKTITISEIQNDQPPSNDLYDTALKHACFIDEGQLLISGHSLMLDGQTCFCNDKKLTCND</sequence>
<comment type="caution">
    <text evidence="11">The sequence shown here is derived from an EMBL/GenBank/DDBJ whole genome shotgun (WGS) entry which is preliminary data.</text>
</comment>
<evidence type="ECO:0000256" key="3">
    <source>
        <dbReference type="ARBA" id="ARBA00022690"/>
    </source>
</evidence>
<keyword evidence="5" id="KW-0722">Serine protease inhibitor</keyword>
<keyword evidence="6" id="KW-1015">Disulfide bond</keyword>
<dbReference type="SUPFAM" id="SSF57256">
    <property type="entry name" value="Elafin-like"/>
    <property type="match status" value="1"/>
</dbReference>
<evidence type="ECO:0000256" key="5">
    <source>
        <dbReference type="ARBA" id="ARBA00022900"/>
    </source>
</evidence>
<dbReference type="AlphaFoldDB" id="A0AAD8FFK5"/>
<evidence type="ECO:0000256" key="9">
    <source>
        <dbReference type="SAM" id="Phobius"/>
    </source>
</evidence>
<keyword evidence="2" id="KW-0964">Secreted</keyword>
<evidence type="ECO:0000313" key="12">
    <source>
        <dbReference type="Proteomes" id="UP001233172"/>
    </source>
</evidence>
<evidence type="ECO:0000256" key="2">
    <source>
        <dbReference type="ARBA" id="ARBA00022525"/>
    </source>
</evidence>
<dbReference type="FunFam" id="4.10.75.10:FF:000003">
    <property type="entry name" value="WAP four-disulfide core domain protein 1"/>
    <property type="match status" value="1"/>
</dbReference>
<keyword evidence="9" id="KW-0472">Membrane</keyword>
<dbReference type="GO" id="GO:0005615">
    <property type="term" value="C:extracellular space"/>
    <property type="evidence" value="ECO:0007669"/>
    <property type="project" value="TreeGrafter"/>
</dbReference>
<gene>
    <name evidence="11" type="ORF">Bpfe_009175</name>
</gene>
<dbReference type="InterPro" id="IPR042357">
    <property type="entry name" value="WFDC1"/>
</dbReference>
<evidence type="ECO:0000259" key="10">
    <source>
        <dbReference type="Pfam" id="PF00095"/>
    </source>
</evidence>
<evidence type="ECO:0000313" key="11">
    <source>
        <dbReference type="EMBL" id="KAK0061369.1"/>
    </source>
</evidence>
<dbReference type="EMBL" id="JASAOG010000030">
    <property type="protein sequence ID" value="KAK0061369.1"/>
    <property type="molecule type" value="Genomic_DNA"/>
</dbReference>
<proteinExistence type="predicted"/>
<keyword evidence="3" id="KW-0646">Protease inhibitor</keyword>
<protein>
    <recommendedName>
        <fullName evidence="8">WAP four-disulfide core domain protein 1</fullName>
    </recommendedName>
</protein>
<reference evidence="11" key="1">
    <citation type="journal article" date="2023" name="PLoS Negl. Trop. Dis.">
        <title>A genome sequence for Biomphalaria pfeifferi, the major vector snail for the human-infecting parasite Schistosoma mansoni.</title>
        <authorList>
            <person name="Bu L."/>
            <person name="Lu L."/>
            <person name="Laidemitt M.R."/>
            <person name="Zhang S.M."/>
            <person name="Mutuku M."/>
            <person name="Mkoji G."/>
            <person name="Steinauer M."/>
            <person name="Loker E.S."/>
        </authorList>
    </citation>
    <scope>NUCLEOTIDE SEQUENCE</scope>
    <source>
        <strain evidence="11">KasaAsao</strain>
    </source>
</reference>
<dbReference type="PANTHER" id="PTHR14308:SF0">
    <property type="entry name" value="WAP FOUR-DISULFIDE CORE DOMAIN PROTEIN 1"/>
    <property type="match status" value="1"/>
</dbReference>
<comment type="function">
    <text evidence="7">Has growth inhibitory activity.</text>
</comment>
<evidence type="ECO:0000256" key="8">
    <source>
        <dbReference type="ARBA" id="ARBA00072704"/>
    </source>
</evidence>
<keyword evidence="4" id="KW-0732">Signal</keyword>
<evidence type="ECO:0000256" key="6">
    <source>
        <dbReference type="ARBA" id="ARBA00023157"/>
    </source>
</evidence>
<evidence type="ECO:0000256" key="1">
    <source>
        <dbReference type="ARBA" id="ARBA00004613"/>
    </source>
</evidence>
<keyword evidence="12" id="KW-1185">Reference proteome</keyword>
<keyword evidence="9" id="KW-1133">Transmembrane helix</keyword>
<dbReference type="Gene3D" id="4.10.75.10">
    <property type="entry name" value="Elafin-like"/>
    <property type="match status" value="1"/>
</dbReference>
<comment type="subcellular location">
    <subcellularLocation>
        <location evidence="1">Secreted</location>
    </subcellularLocation>
</comment>
<feature type="transmembrane region" description="Helical" evidence="9">
    <location>
        <begin position="12"/>
        <end position="32"/>
    </location>
</feature>
<dbReference type="Pfam" id="PF00095">
    <property type="entry name" value="WAP"/>
    <property type="match status" value="1"/>
</dbReference>
<dbReference type="PANTHER" id="PTHR14308">
    <property type="entry name" value="WAP FOUR-DISULFIDE CORE DOMAIN PROTEIN 1"/>
    <property type="match status" value="1"/>
</dbReference>